<evidence type="ECO:0000256" key="4">
    <source>
        <dbReference type="ARBA" id="ARBA00022801"/>
    </source>
</evidence>
<keyword evidence="2" id="KW-0540">Nuclease</keyword>
<keyword evidence="6" id="KW-0175">Coiled coil</keyword>
<comment type="similarity">
    <text evidence="5">Belongs to the YicC/YloC family.</text>
</comment>
<evidence type="ECO:0000313" key="10">
    <source>
        <dbReference type="Proteomes" id="UP000838100"/>
    </source>
</evidence>
<evidence type="ECO:0000313" key="9">
    <source>
        <dbReference type="EMBL" id="CAH0993139.1"/>
    </source>
</evidence>
<feature type="domain" description="Endoribonuclease YicC-like N-terminal" evidence="7">
    <location>
        <begin position="9"/>
        <end position="159"/>
    </location>
</feature>
<dbReference type="PANTHER" id="PTHR30636:SF3">
    <property type="entry name" value="UPF0701 PROTEIN YICC"/>
    <property type="match status" value="1"/>
</dbReference>
<reference evidence="9" key="1">
    <citation type="submission" date="2021-12" db="EMBL/GenBank/DDBJ databases">
        <authorList>
            <person name="Rodrigo-Torres L."/>
            <person name="Arahal R. D."/>
            <person name="Lucena T."/>
        </authorList>
    </citation>
    <scope>NUCLEOTIDE SEQUENCE</scope>
    <source>
        <strain evidence="9">CECT 8267</strain>
    </source>
</reference>
<evidence type="ECO:0000256" key="5">
    <source>
        <dbReference type="ARBA" id="ARBA00035648"/>
    </source>
</evidence>
<sequence>MSINNRTTKSMTAFSRQQGDYDWGQLTWELRSVNHRYLEPSFKLPEALRGLEPAIRESLKKHLARGKVECALRFHLQTEQQNLNVNTELAGQLLAAVSQLQQLGGEQQQPNSLDLLRWPGVLAEQKLNGEQMQSDATALFELAIEQLVDSRAREGEEMKNVVLSRLDSIAAITADIRSKIATILAAQRQKLIDKLDALKADLDNDRIEQEMVHLAQKSDVAEELDRLDTHIAEVRRVLTKGGACGRRLDFLMQELNREANTLSSKSIVSETTQAAVELKVLIEQMREQIQNIE</sequence>
<dbReference type="Proteomes" id="UP000838100">
    <property type="component" value="Unassembled WGS sequence"/>
</dbReference>
<evidence type="ECO:0000259" key="7">
    <source>
        <dbReference type="Pfam" id="PF03755"/>
    </source>
</evidence>
<dbReference type="InterPro" id="IPR005229">
    <property type="entry name" value="YicC/YloC-like"/>
</dbReference>
<keyword evidence="3" id="KW-0255">Endonuclease</keyword>
<feature type="domain" description="Endoribonuclease YicC-like C-terminal" evidence="8">
    <location>
        <begin position="177"/>
        <end position="293"/>
    </location>
</feature>
<evidence type="ECO:0000256" key="6">
    <source>
        <dbReference type="SAM" id="Coils"/>
    </source>
</evidence>
<dbReference type="RefSeq" id="WP_237445819.1">
    <property type="nucleotide sequence ID" value="NZ_CAKLPX010000004.1"/>
</dbReference>
<evidence type="ECO:0008006" key="11">
    <source>
        <dbReference type="Google" id="ProtNLM"/>
    </source>
</evidence>
<protein>
    <recommendedName>
        <fullName evidence="11">YicC family protein</fullName>
    </recommendedName>
</protein>
<dbReference type="InterPro" id="IPR013527">
    <property type="entry name" value="YicC-like_N"/>
</dbReference>
<accession>A0ABN8EM10</accession>
<evidence type="ECO:0000256" key="3">
    <source>
        <dbReference type="ARBA" id="ARBA00022759"/>
    </source>
</evidence>
<evidence type="ECO:0000256" key="2">
    <source>
        <dbReference type="ARBA" id="ARBA00022722"/>
    </source>
</evidence>
<dbReference type="PANTHER" id="PTHR30636">
    <property type="entry name" value="UPF0701 PROTEIN YICC"/>
    <property type="match status" value="1"/>
</dbReference>
<keyword evidence="4" id="KW-0378">Hydrolase</keyword>
<evidence type="ECO:0000259" key="8">
    <source>
        <dbReference type="Pfam" id="PF08340"/>
    </source>
</evidence>
<gene>
    <name evidence="9" type="ORF">SIN8267_03278</name>
</gene>
<comment type="cofactor">
    <cofactor evidence="1">
        <name>a divalent metal cation</name>
        <dbReference type="ChEBI" id="CHEBI:60240"/>
    </cofactor>
</comment>
<dbReference type="Pfam" id="PF03755">
    <property type="entry name" value="YicC-like_N"/>
    <property type="match status" value="1"/>
</dbReference>
<keyword evidence="10" id="KW-1185">Reference proteome</keyword>
<comment type="caution">
    <text evidence="9">The sequence shown here is derived from an EMBL/GenBank/DDBJ whole genome shotgun (WGS) entry which is preliminary data.</text>
</comment>
<dbReference type="EMBL" id="CAKLPX010000004">
    <property type="protein sequence ID" value="CAH0993139.1"/>
    <property type="molecule type" value="Genomic_DNA"/>
</dbReference>
<dbReference type="InterPro" id="IPR013551">
    <property type="entry name" value="YicC-like_C"/>
</dbReference>
<evidence type="ECO:0000256" key="1">
    <source>
        <dbReference type="ARBA" id="ARBA00001968"/>
    </source>
</evidence>
<feature type="coiled-coil region" evidence="6">
    <location>
        <begin position="181"/>
        <end position="224"/>
    </location>
</feature>
<organism evidence="9 10">
    <name type="scientific">Sinobacterium norvegicum</name>
    <dbReference type="NCBI Taxonomy" id="1641715"/>
    <lineage>
        <taxon>Bacteria</taxon>
        <taxon>Pseudomonadati</taxon>
        <taxon>Pseudomonadota</taxon>
        <taxon>Gammaproteobacteria</taxon>
        <taxon>Cellvibrionales</taxon>
        <taxon>Spongiibacteraceae</taxon>
        <taxon>Sinobacterium</taxon>
    </lineage>
</organism>
<dbReference type="Pfam" id="PF08340">
    <property type="entry name" value="YicC-like_C"/>
    <property type="match status" value="1"/>
</dbReference>
<proteinExistence type="inferred from homology"/>
<dbReference type="NCBIfam" id="TIGR00255">
    <property type="entry name" value="YicC/YloC family endoribonuclease"/>
    <property type="match status" value="1"/>
</dbReference>
<name>A0ABN8EM10_9GAMM</name>